<dbReference type="InterPro" id="IPR011646">
    <property type="entry name" value="KAP_P-loop"/>
</dbReference>
<comment type="similarity">
    <text evidence="3">Belongs to the glycosyl hydrolase 29 family.</text>
</comment>
<evidence type="ECO:0000256" key="13">
    <source>
        <dbReference type="ARBA" id="ARBA00023295"/>
    </source>
</evidence>
<feature type="repeat" description="ANK" evidence="18">
    <location>
        <begin position="274"/>
        <end position="306"/>
    </location>
</feature>
<dbReference type="WBParaSite" id="TCONS_00004460.p1">
    <property type="protein sequence ID" value="TCONS_00004460.p1"/>
    <property type="gene ID" value="XLOC_001914"/>
</dbReference>
<name>A0AAF5D1Y7_STRER</name>
<evidence type="ECO:0000313" key="23">
    <source>
        <dbReference type="WBParaSite" id="TCONS_00004460.p1"/>
    </source>
</evidence>
<dbReference type="PROSITE" id="PS50088">
    <property type="entry name" value="ANK_REPEAT"/>
    <property type="match status" value="9"/>
</dbReference>
<dbReference type="EC" id="3.2.1.51" evidence="4"/>
<dbReference type="InterPro" id="IPR038459">
    <property type="entry name" value="MT_TRM10-typ_sf"/>
</dbReference>
<protein>
    <recommendedName>
        <fullName evidence="14">Large ribosomal subunit protein eL30</fullName>
        <ecNumber evidence="4">3.2.1.51</ecNumber>
    </recommendedName>
    <alternativeName>
        <fullName evidence="15">60S ribosomal protein L30</fullName>
    </alternativeName>
    <alternativeName>
        <fullName evidence="17">Alpha-L-fucoside fucohydrolase</fullName>
    </alternativeName>
    <alternativeName>
        <fullName evidence="16">Putative alpha-L-fucosidase</fullName>
    </alternativeName>
</protein>
<dbReference type="Proteomes" id="UP000035681">
    <property type="component" value="Unplaced"/>
</dbReference>
<feature type="compositionally biased region" description="Acidic residues" evidence="19">
    <location>
        <begin position="1313"/>
        <end position="1336"/>
    </location>
</feature>
<dbReference type="PROSITE" id="PS00385">
    <property type="entry name" value="ALPHA_L_FUCOSIDASE"/>
    <property type="match status" value="1"/>
</dbReference>
<feature type="repeat" description="ANK" evidence="18">
    <location>
        <begin position="241"/>
        <end position="273"/>
    </location>
</feature>
<dbReference type="InterPro" id="IPR057092">
    <property type="entry name" value="SAM_KIDINS220"/>
</dbReference>
<feature type="repeat" description="ANK" evidence="18">
    <location>
        <begin position="175"/>
        <end position="207"/>
    </location>
</feature>
<dbReference type="SUPFAM" id="SSF55315">
    <property type="entry name" value="L30e-like"/>
    <property type="match status" value="1"/>
</dbReference>
<dbReference type="GO" id="GO:0032259">
    <property type="term" value="P:methylation"/>
    <property type="evidence" value="ECO:0007669"/>
    <property type="project" value="UniProtKB-KW"/>
</dbReference>
<dbReference type="InterPro" id="IPR022991">
    <property type="entry name" value="Ribosomal_eL30_CS"/>
</dbReference>
<evidence type="ECO:0000256" key="19">
    <source>
        <dbReference type="SAM" id="MobiDB-lite"/>
    </source>
</evidence>
<dbReference type="InterPro" id="IPR036770">
    <property type="entry name" value="Ankyrin_rpt-contain_sf"/>
</dbReference>
<dbReference type="PROSITE" id="PS00709">
    <property type="entry name" value="RIBOSOMAL_L30E_1"/>
    <property type="match status" value="1"/>
</dbReference>
<feature type="repeat" description="ANK" evidence="18">
    <location>
        <begin position="307"/>
        <end position="339"/>
    </location>
</feature>
<keyword evidence="8" id="KW-0732">Signal</keyword>
<keyword evidence="10" id="KW-0689">Ribosomal protein</keyword>
<dbReference type="Pfam" id="PF12796">
    <property type="entry name" value="Ank_2"/>
    <property type="match status" value="2"/>
</dbReference>
<evidence type="ECO:0000256" key="17">
    <source>
        <dbReference type="ARBA" id="ARBA00081661"/>
    </source>
</evidence>
<dbReference type="GO" id="GO:0019887">
    <property type="term" value="F:protein kinase regulator activity"/>
    <property type="evidence" value="ECO:0007669"/>
    <property type="project" value="TreeGrafter"/>
</dbReference>
<feature type="repeat" description="ANK" evidence="18">
    <location>
        <begin position="208"/>
        <end position="240"/>
    </location>
</feature>
<keyword evidence="13" id="KW-0326">Glycosidase</keyword>
<evidence type="ECO:0000256" key="1">
    <source>
        <dbReference type="ARBA" id="ARBA00004071"/>
    </source>
</evidence>
<dbReference type="SMART" id="SM00812">
    <property type="entry name" value="Alpha_L_fucos"/>
    <property type="match status" value="1"/>
</dbReference>
<feature type="region of interest" description="Disordered" evidence="19">
    <location>
        <begin position="1260"/>
        <end position="1336"/>
    </location>
</feature>
<accession>A0AAF5D1Y7</accession>
<feature type="transmembrane region" description="Helical" evidence="20">
    <location>
        <begin position="682"/>
        <end position="706"/>
    </location>
</feature>
<keyword evidence="9" id="KW-0378">Hydrolase</keyword>
<reference evidence="23" key="1">
    <citation type="submission" date="2024-02" db="UniProtKB">
        <authorList>
            <consortium name="WormBaseParasite"/>
        </authorList>
    </citation>
    <scope>IDENTIFICATION</scope>
</reference>
<evidence type="ECO:0000256" key="14">
    <source>
        <dbReference type="ARBA" id="ARBA00035231"/>
    </source>
</evidence>
<dbReference type="SUPFAM" id="SSF48403">
    <property type="entry name" value="Ankyrin repeat"/>
    <property type="match status" value="1"/>
</dbReference>
<evidence type="ECO:0000256" key="3">
    <source>
        <dbReference type="ARBA" id="ARBA00007951"/>
    </source>
</evidence>
<evidence type="ECO:0000256" key="18">
    <source>
        <dbReference type="PROSITE-ProRule" id="PRU00023"/>
    </source>
</evidence>
<dbReference type="SUPFAM" id="SSF51445">
    <property type="entry name" value="(Trans)glycosidases"/>
    <property type="match status" value="1"/>
</dbReference>
<dbReference type="Gene3D" id="1.25.40.20">
    <property type="entry name" value="Ankyrin repeat-containing domain"/>
    <property type="match status" value="2"/>
</dbReference>
<dbReference type="GO" id="GO:0004560">
    <property type="term" value="F:alpha-L-fucosidase activity"/>
    <property type="evidence" value="ECO:0007669"/>
    <property type="project" value="UniProtKB-EC"/>
</dbReference>
<dbReference type="Gene3D" id="3.20.20.80">
    <property type="entry name" value="Glycosidases"/>
    <property type="match status" value="1"/>
</dbReference>
<evidence type="ECO:0000256" key="12">
    <source>
        <dbReference type="ARBA" id="ARBA00023274"/>
    </source>
</evidence>
<keyword evidence="18" id="KW-0040">ANK repeat</keyword>
<keyword evidence="20" id="KW-0472">Membrane</keyword>
<dbReference type="Gene3D" id="3.40.1280.30">
    <property type="match status" value="1"/>
</dbReference>
<dbReference type="Pfam" id="PF01120">
    <property type="entry name" value="Alpha_L_fucos"/>
    <property type="match status" value="1"/>
</dbReference>
<evidence type="ECO:0000256" key="2">
    <source>
        <dbReference type="ARBA" id="ARBA00007326"/>
    </source>
</evidence>
<comment type="similarity">
    <text evidence="2">Belongs to the eukaryotic ribosomal protein eL30 family.</text>
</comment>
<dbReference type="Pfam" id="PF23307">
    <property type="entry name" value="SAM_KIDINS220"/>
    <property type="match status" value="1"/>
</dbReference>
<dbReference type="GO" id="GO:0008168">
    <property type="term" value="F:methyltransferase activity"/>
    <property type="evidence" value="ECO:0007669"/>
    <property type="project" value="UniProtKB-KW"/>
</dbReference>
<feature type="transmembrane region" description="Helical" evidence="20">
    <location>
        <begin position="535"/>
        <end position="560"/>
    </location>
</feature>
<evidence type="ECO:0000256" key="8">
    <source>
        <dbReference type="ARBA" id="ARBA00022729"/>
    </source>
</evidence>
<feature type="domain" description="SAM-dependent MTase TRM10-type" evidence="21">
    <location>
        <begin position="1469"/>
        <end position="1669"/>
    </location>
</feature>
<feature type="transmembrane region" description="Helical" evidence="20">
    <location>
        <begin position="726"/>
        <end position="749"/>
    </location>
</feature>
<keyword evidence="5" id="KW-0489">Methyltransferase</keyword>
<dbReference type="SMART" id="SM00248">
    <property type="entry name" value="ANK"/>
    <property type="match status" value="11"/>
</dbReference>
<dbReference type="InterPro" id="IPR017853">
    <property type="entry name" value="GH"/>
</dbReference>
<feature type="repeat" description="ANK" evidence="18">
    <location>
        <begin position="141"/>
        <end position="173"/>
    </location>
</feature>
<sequence>FNQQMPRKDEVTIPLQDYNNQLTVTSLSGVLSNFADIALGTTHSQGVEFFHAVEDGLSDQLTGLHKGHCLSLKNSNGETLLIVAARFGHIDIVKKLVEDSDVDETDNEGWSALLNAAQNGYTEICNILLQNGASVDLSDLMGWTPLMWAVYNNHLDTVNLLLENKAHPNTVDEEDGLTPLILASGRGFEEIVESLLKYGGSTNACDKFGSTPLIWASRKGFLGIVELLLSNGCELDAVGMHGSTALMLATKGNFVNVVEKLLAHDPNVNVCDLNGQSALATAAREGYADIVELLIQSGAFVNLVDRYGNSILASAVRSGNINIVRLLLDKFADVNAKDSENRTPLHLAIDKSYIDMVALILEKKPNLEVKNNEGETPLFRAVKTRHVAITQLLLNAGAKVSCYDNYNDNPLHLAIKARSQRLTKLLLTNPADSRLLYRPNKLGETPYSLDQSNPAPVLPLIFGQIDGSVEANTMLGYDIYSDVLADILCDPVQNLPMTVGFFAKWGSGKSLLLPKMRDSMKYFARNWLESVELTLSYGFIIASAIFTAILCIVGVTFASISGSQRIVNITAICIVTVYTYWKSVKHLQKSVAKFLRRLRLVVDVLSLNSPERSHKELIASPVCFLFADDHKLSSVGGHQSFTVILKTLYEAIEDHYGSLAVRLIMGISPTFRVEKQPKYRRYCGLPILVTTIFTYIFLGLGCIFATKGFLEIETELEPSDMNFIISGVFIILFIIFLIYPLYVIIYHVIFNSGHRRMQKLNKMAPEIPFETLIHKMQNEVRKMSNAVLALDSFTNSQTRLVVMVDGMENNEREKIVKMLDTLTLLFGTEPKSPFVLILAVDRHVIVRAAAETIKSTRAGVDRTGHDYVKNIVTLPFYIHNQNIRKMIKDIKAKAEKGEWVNETMVRRDTLSGSRMSLTIRDTENMSRKNFALQSDNHQNAGKFLYNDDYFSNINPNSLRRISNSTQLSGRLLRSFDVDFSWVTLSVWIGLIEQWPFRMAWLIEKGVSSSAENVTLYDIFLKLRHRIPVKHPLAKLDKSQKNFEKVLKKSAQLVEPLTAGKIRLFLPCSCNFDPYLKKLVTVEFISDNDDNLTEFNLSEILFNLTTQSLLKDKDYWNKQETVLTKMGCSEVVSFVEQLQLPDDRIKNISKKVYDLNLSGIVLLNFNLDELQKEMNIPIGDWGMFKLLVETLRKATRRKVLNSMSIAAATQEVKDRINVAKQQIINEEAPESAAVQAVKVKKLIKAQSLTAEVYDDLYTTPSFTAPTSPTNETYKEFSRGPMSVKSVRNETINEEDEIDSNKSDDGSNLLKFDSGEEDEEDEPHFSYDMEDINSEDDDENKNLEEYYKFLLVLFLANEQGICKNEIDLLVKRVTIYQYLSPYFLKDINESRALEVIWNRNDITELSYSLNKFTHDDRKELRDIEEIEANEPVMDYSEQIKRYKEGLNGYGPNMMGFIDDSFCNNERRNLFYGQRLLSNTSMNENPKIVFDLSRTFINDMIRYSYKALDQMTKLIPENIESPNPWELNFVGYKPEEDFLRSLKNVYRKVEMKLPGQVMMPSVDRRPPHEYIPPNKKVVYISFKSRRYIDGPLDADYYVINLNYDANSESLAMAKVAGVTPYALPVLKYTNRISRKFSLPFPVIINVLKCVHENGGDWETAFKTHFPIRKLDPTVPNEPSFDILQNSLAKQKDEMIDIRELMSKGGQRDLSLYSNFWRDASFLSFAIKMAPKKSKKTSDNINARLGMVMKSGKYCLGYKQTLKSLRSGKAKLVILANNTPSIRKSEIEYYAMLSKTGVHEYNGNNIELGTACGKYFRVCTLAPTWESLDSRPLPSWYDEAKFGIFMHWGVYSVPAYNSEWLWYHWKGPTPDPLIVKYMKDTYPKDITYFDFAKSFEAKNFDPTNFASIVKDSGAKYFVFTSKHHEGFTMWPSKTSFGWRSTDIGPKKDIVKELKNAMESKNIIFGLYFSLMDWFHPLFLEDLQFNTTFFVDQISYPQLIEITNEYRPKIIWSDGEWSKDDSYWRSKEFLAYLYNQSPVKDEVVVNDRWGAGDIGHHGGFMTFSDNYDPGVLIKKKWENCMTLDKKSWGYRRDIDSKDVHTVEELIDSLVRTISCGGNFLLNIGPDSNGRISPIFEDRLRNLGEWVNTNEEAIFNTTTWIHQNDSSDNFIWYTLKKLPSPRMMYFRRQNVNTIFAFILKIPDDMLIHLKSFKIKNVTSIHVSILGLPSFSPKIFKKPSTNGIFVDIHTLNHNFLIKSRGKIYENVNIKIVLFFRQNYCYQRNNFLITI</sequence>
<evidence type="ECO:0000256" key="11">
    <source>
        <dbReference type="ARBA" id="ARBA00023180"/>
    </source>
</evidence>
<dbReference type="InterPro" id="IPR002110">
    <property type="entry name" value="Ankyrin_rpt"/>
</dbReference>
<dbReference type="InterPro" id="IPR028564">
    <property type="entry name" value="MT_TRM10-typ"/>
</dbReference>
<evidence type="ECO:0000256" key="9">
    <source>
        <dbReference type="ARBA" id="ARBA00022801"/>
    </source>
</evidence>
<keyword evidence="7" id="KW-0949">S-adenosyl-L-methionine</keyword>
<feature type="repeat" description="ANK" evidence="18">
    <location>
        <begin position="108"/>
        <end position="140"/>
    </location>
</feature>
<keyword evidence="11" id="KW-0325">Glycoprotein</keyword>
<dbReference type="GO" id="GO:1990904">
    <property type="term" value="C:ribonucleoprotein complex"/>
    <property type="evidence" value="ECO:0007669"/>
    <property type="project" value="UniProtKB-KW"/>
</dbReference>
<evidence type="ECO:0000259" key="21">
    <source>
        <dbReference type="PROSITE" id="PS51675"/>
    </source>
</evidence>
<evidence type="ECO:0000256" key="20">
    <source>
        <dbReference type="SAM" id="Phobius"/>
    </source>
</evidence>
<dbReference type="GO" id="GO:0030165">
    <property type="term" value="F:PDZ domain binding"/>
    <property type="evidence" value="ECO:0007669"/>
    <property type="project" value="TreeGrafter"/>
</dbReference>
<evidence type="ECO:0000256" key="6">
    <source>
        <dbReference type="ARBA" id="ARBA00022679"/>
    </source>
</evidence>
<dbReference type="Gene3D" id="3.30.1330.30">
    <property type="match status" value="1"/>
</dbReference>
<keyword evidence="20" id="KW-0812">Transmembrane</keyword>
<dbReference type="PRINTS" id="PR00741">
    <property type="entry name" value="GLHYDRLASE29"/>
</dbReference>
<organism evidence="22 23">
    <name type="scientific">Strongyloides stercoralis</name>
    <name type="common">Threadworm</name>
    <dbReference type="NCBI Taxonomy" id="6248"/>
    <lineage>
        <taxon>Eukaryota</taxon>
        <taxon>Metazoa</taxon>
        <taxon>Ecdysozoa</taxon>
        <taxon>Nematoda</taxon>
        <taxon>Chromadorea</taxon>
        <taxon>Rhabditida</taxon>
        <taxon>Tylenchina</taxon>
        <taxon>Panagrolaimomorpha</taxon>
        <taxon>Strongyloidoidea</taxon>
        <taxon>Strongyloididae</taxon>
        <taxon>Strongyloides</taxon>
    </lineage>
</organism>
<dbReference type="Pfam" id="PF00023">
    <property type="entry name" value="Ank"/>
    <property type="match status" value="4"/>
</dbReference>
<dbReference type="InterPro" id="IPR016286">
    <property type="entry name" value="FUC_metazoa-typ"/>
</dbReference>
<evidence type="ECO:0000313" key="22">
    <source>
        <dbReference type="Proteomes" id="UP000035681"/>
    </source>
</evidence>
<dbReference type="PROSITE" id="PS51675">
    <property type="entry name" value="SAM_MT_TRM10"/>
    <property type="match status" value="1"/>
</dbReference>
<evidence type="ECO:0000256" key="5">
    <source>
        <dbReference type="ARBA" id="ARBA00022603"/>
    </source>
</evidence>
<dbReference type="InterPro" id="IPR057739">
    <property type="entry name" value="Glyco_hydro_29_N"/>
</dbReference>
<comment type="function">
    <text evidence="1">Alpha-L-fucosidase is responsible for hydrolyzing the alpha-1,6-linked fucose joined to the reducing-end N-acetylglucosamine of the carbohydrate moieties of glycoproteins.</text>
</comment>
<keyword evidence="12" id="KW-0687">Ribonucleoprotein</keyword>
<dbReference type="InterPro" id="IPR018526">
    <property type="entry name" value="Glyco_hydro_29_CS"/>
</dbReference>
<dbReference type="GO" id="GO:0005840">
    <property type="term" value="C:ribosome"/>
    <property type="evidence" value="ECO:0007669"/>
    <property type="project" value="UniProtKB-KW"/>
</dbReference>
<dbReference type="PANTHER" id="PTHR24116:SF0">
    <property type="entry name" value="KINASE D-INTERACTING SUBSTRATE OF 220 KDA"/>
    <property type="match status" value="1"/>
</dbReference>
<proteinExistence type="inferred from homology"/>
<dbReference type="AlphaFoldDB" id="A0AAF5D1Y7"/>
<dbReference type="PANTHER" id="PTHR24116">
    <property type="entry name" value="KINASE D-INTERACTING SUBSTRATE OF 220 KDA"/>
    <property type="match status" value="1"/>
</dbReference>
<keyword evidence="20" id="KW-1133">Transmembrane helix</keyword>
<dbReference type="InterPro" id="IPR052771">
    <property type="entry name" value="Neurotrophin_sig_adaptor"/>
</dbReference>
<dbReference type="InterPro" id="IPR000933">
    <property type="entry name" value="Glyco_hydro_29"/>
</dbReference>
<evidence type="ECO:0000256" key="10">
    <source>
        <dbReference type="ARBA" id="ARBA00022980"/>
    </source>
</evidence>
<dbReference type="Pfam" id="PF07693">
    <property type="entry name" value="KAP_NTPase"/>
    <property type="match status" value="1"/>
</dbReference>
<evidence type="ECO:0000256" key="7">
    <source>
        <dbReference type="ARBA" id="ARBA00022691"/>
    </source>
</evidence>
<dbReference type="InterPro" id="IPR029064">
    <property type="entry name" value="Ribosomal_eL30-like_sf"/>
</dbReference>
<evidence type="ECO:0000256" key="16">
    <source>
        <dbReference type="ARBA" id="ARBA00074133"/>
    </source>
</evidence>
<evidence type="ECO:0000256" key="4">
    <source>
        <dbReference type="ARBA" id="ARBA00012662"/>
    </source>
</evidence>
<feature type="repeat" description="ANK" evidence="18">
    <location>
        <begin position="373"/>
        <end position="405"/>
    </location>
</feature>
<dbReference type="FunFam" id="3.30.1330.30:FF:000001">
    <property type="entry name" value="60S ribosomal protein L30"/>
    <property type="match status" value="1"/>
</dbReference>
<dbReference type="FunFam" id="3.20.20.80:FF:000027">
    <property type="entry name" value="Alpha-L-fucosidase"/>
    <property type="match status" value="1"/>
</dbReference>
<dbReference type="GO" id="GO:0006004">
    <property type="term" value="P:fucose metabolic process"/>
    <property type="evidence" value="ECO:0007669"/>
    <property type="project" value="InterPro"/>
</dbReference>
<dbReference type="PROSITE" id="PS50297">
    <property type="entry name" value="ANK_REP_REGION"/>
    <property type="match status" value="9"/>
</dbReference>
<keyword evidence="6" id="KW-0808">Transferase</keyword>
<feature type="repeat" description="ANK" evidence="18">
    <location>
        <begin position="340"/>
        <end position="372"/>
    </location>
</feature>
<keyword evidence="22" id="KW-1185">Reference proteome</keyword>
<evidence type="ECO:0000256" key="15">
    <source>
        <dbReference type="ARBA" id="ARBA00035336"/>
    </source>
</evidence>